<evidence type="ECO:0000313" key="4">
    <source>
        <dbReference type="Proteomes" id="UP000177199"/>
    </source>
</evidence>
<keyword evidence="1" id="KW-1133">Transmembrane helix</keyword>
<feature type="transmembrane region" description="Helical" evidence="1">
    <location>
        <begin position="7"/>
        <end position="24"/>
    </location>
</feature>
<reference evidence="3 4" key="1">
    <citation type="journal article" date="2016" name="Nat. Commun.">
        <title>Thousands of microbial genomes shed light on interconnected biogeochemical processes in an aquifer system.</title>
        <authorList>
            <person name="Anantharaman K."/>
            <person name="Brown C.T."/>
            <person name="Hug L.A."/>
            <person name="Sharon I."/>
            <person name="Castelle C.J."/>
            <person name="Probst A.J."/>
            <person name="Thomas B.C."/>
            <person name="Singh A."/>
            <person name="Wilkins M.J."/>
            <person name="Karaoz U."/>
            <person name="Brodie E.L."/>
            <person name="Williams K.H."/>
            <person name="Hubbard S.S."/>
            <person name="Banfield J.F."/>
        </authorList>
    </citation>
    <scope>NUCLEOTIDE SEQUENCE [LARGE SCALE GENOMIC DNA]</scope>
</reference>
<dbReference type="PANTHER" id="PTHR42852:SF13">
    <property type="entry name" value="PROTEIN DIPZ"/>
    <property type="match status" value="1"/>
</dbReference>
<sequence length="169" mass="19135">MKNKFNVIIVVVFVTVIATMIFFLSKQASTNNPTGQTIIKSAENTSFNKLGGGTIDLNDYVNKKPVILDFWASWCPYCQKNMPILNQLYLKYKDQVEVIGVNMQETEQTAQRFIESKEIKFPIVLDRDSIITKEFGVLYTNTHVLIGIDGLVIKVIPGDIQESDIRSLL</sequence>
<gene>
    <name evidence="3" type="ORF">A3F29_01370</name>
</gene>
<dbReference type="InterPro" id="IPR000866">
    <property type="entry name" value="AhpC/TSA"/>
</dbReference>
<dbReference type="Gene3D" id="3.40.30.10">
    <property type="entry name" value="Glutaredoxin"/>
    <property type="match status" value="1"/>
</dbReference>
<feature type="domain" description="Thioredoxin" evidence="2">
    <location>
        <begin position="36"/>
        <end position="169"/>
    </location>
</feature>
<dbReference type="Pfam" id="PF00578">
    <property type="entry name" value="AhpC-TSA"/>
    <property type="match status" value="1"/>
</dbReference>
<dbReference type="GO" id="GO:0016209">
    <property type="term" value="F:antioxidant activity"/>
    <property type="evidence" value="ECO:0007669"/>
    <property type="project" value="InterPro"/>
</dbReference>
<dbReference type="SUPFAM" id="SSF52833">
    <property type="entry name" value="Thioredoxin-like"/>
    <property type="match status" value="1"/>
</dbReference>
<accession>A0A1F7HKF3</accession>
<evidence type="ECO:0000256" key="1">
    <source>
        <dbReference type="SAM" id="Phobius"/>
    </source>
</evidence>
<protein>
    <recommendedName>
        <fullName evidence="2">Thioredoxin domain-containing protein</fullName>
    </recommendedName>
</protein>
<dbReference type="PANTHER" id="PTHR42852">
    <property type="entry name" value="THIOL:DISULFIDE INTERCHANGE PROTEIN DSBE"/>
    <property type="match status" value="1"/>
</dbReference>
<dbReference type="InterPro" id="IPR017937">
    <property type="entry name" value="Thioredoxin_CS"/>
</dbReference>
<keyword evidence="1" id="KW-0472">Membrane</keyword>
<proteinExistence type="predicted"/>
<dbReference type="PROSITE" id="PS00194">
    <property type="entry name" value="THIOREDOXIN_1"/>
    <property type="match status" value="1"/>
</dbReference>
<dbReference type="InterPro" id="IPR050553">
    <property type="entry name" value="Thioredoxin_ResA/DsbE_sf"/>
</dbReference>
<comment type="caution">
    <text evidence="3">The sequence shown here is derived from an EMBL/GenBank/DDBJ whole genome shotgun (WGS) entry which is preliminary data.</text>
</comment>
<dbReference type="InterPro" id="IPR036249">
    <property type="entry name" value="Thioredoxin-like_sf"/>
</dbReference>
<evidence type="ECO:0000259" key="2">
    <source>
        <dbReference type="PROSITE" id="PS51352"/>
    </source>
</evidence>
<dbReference type="Proteomes" id="UP000177199">
    <property type="component" value="Unassembled WGS sequence"/>
</dbReference>
<evidence type="ECO:0000313" key="3">
    <source>
        <dbReference type="EMBL" id="OGK31585.1"/>
    </source>
</evidence>
<name>A0A1F7HKF3_9BACT</name>
<dbReference type="CDD" id="cd02966">
    <property type="entry name" value="TlpA_like_family"/>
    <property type="match status" value="1"/>
</dbReference>
<dbReference type="InterPro" id="IPR013766">
    <property type="entry name" value="Thioredoxin_domain"/>
</dbReference>
<dbReference type="GO" id="GO:0016491">
    <property type="term" value="F:oxidoreductase activity"/>
    <property type="evidence" value="ECO:0007669"/>
    <property type="project" value="InterPro"/>
</dbReference>
<dbReference type="AlphaFoldDB" id="A0A1F7HKF3"/>
<organism evidence="3 4">
    <name type="scientific">Candidatus Roizmanbacteria bacterium RIFCSPHIGHO2_12_FULL_33_9</name>
    <dbReference type="NCBI Taxonomy" id="1802045"/>
    <lineage>
        <taxon>Bacteria</taxon>
        <taxon>Candidatus Roizmaniibacteriota</taxon>
    </lineage>
</organism>
<dbReference type="PROSITE" id="PS51352">
    <property type="entry name" value="THIOREDOXIN_2"/>
    <property type="match status" value="1"/>
</dbReference>
<dbReference type="EMBL" id="MFZV01000003">
    <property type="protein sequence ID" value="OGK31585.1"/>
    <property type="molecule type" value="Genomic_DNA"/>
</dbReference>
<keyword evidence="1" id="KW-0812">Transmembrane</keyword>